<evidence type="ECO:0000256" key="1">
    <source>
        <dbReference type="ARBA" id="ARBA00005568"/>
    </source>
</evidence>
<dbReference type="AlphaFoldDB" id="A0A3D3R2T6"/>
<dbReference type="Gene3D" id="3.20.20.60">
    <property type="entry name" value="Phosphoenolpyruvate-binding domains"/>
    <property type="match status" value="1"/>
</dbReference>
<dbReference type="PANTHER" id="PTHR30502:SF0">
    <property type="entry name" value="PHOSPHOENOLPYRUVATE CARBOXYLASE FAMILY PROTEIN"/>
    <property type="match status" value="1"/>
</dbReference>
<accession>A0A517XGF2</accession>
<dbReference type="InterPro" id="IPR015813">
    <property type="entry name" value="Pyrv/PenolPyrv_kinase-like_dom"/>
</dbReference>
<evidence type="ECO:0000256" key="2">
    <source>
        <dbReference type="ARBA" id="ARBA00022723"/>
    </source>
</evidence>
<organism evidence="5 6">
    <name type="scientific">Gimesia maris</name>
    <dbReference type="NCBI Taxonomy" id="122"/>
    <lineage>
        <taxon>Bacteria</taxon>
        <taxon>Pseudomonadati</taxon>
        <taxon>Planctomycetota</taxon>
        <taxon>Planctomycetia</taxon>
        <taxon>Planctomycetales</taxon>
        <taxon>Planctomycetaceae</taxon>
        <taxon>Gimesia</taxon>
    </lineage>
</organism>
<protein>
    <submittedName>
        <fullName evidence="5">2-dehydro-3-deoxyglucarate aldolase</fullName>
    </submittedName>
</protein>
<evidence type="ECO:0000313" key="6">
    <source>
        <dbReference type="Proteomes" id="UP000263642"/>
    </source>
</evidence>
<dbReference type="Pfam" id="PF03328">
    <property type="entry name" value="HpcH_HpaI"/>
    <property type="match status" value="1"/>
</dbReference>
<dbReference type="SUPFAM" id="SSF51621">
    <property type="entry name" value="Phosphoenolpyruvate/pyruvate domain"/>
    <property type="match status" value="1"/>
</dbReference>
<dbReference type="PANTHER" id="PTHR30502">
    <property type="entry name" value="2-KETO-3-DEOXY-L-RHAMNONATE ALDOLASE"/>
    <property type="match status" value="1"/>
</dbReference>
<dbReference type="InterPro" id="IPR005000">
    <property type="entry name" value="Aldolase/citrate-lyase_domain"/>
</dbReference>
<sequence length="256" mass="28090">MFENKIKTLTARGDVALGVGMPDASEILAKLSVDTGVDFLWIDLEHRPYGINEVKNLPLIARRQGCMPMIRVPGLDQMYFKKALDIGANTIMVPQINNAEEAKLAVQYAKYPPEGTRGVSPDWVMFLDYTFDDYLPYANQETAIVAQIESPEGIENIEAIAAVDGIDVVFAGPMDLSASLGIIGQIQHPELQKLLADFPKRVAKANKPAGITFGDLDRCRQAIDEGYRFVNIGSIASLGANGIKSVLPELRERARK</sequence>
<gene>
    <name evidence="5" type="ORF">DIT97_02115</name>
</gene>
<comment type="caution">
    <text evidence="5">The sequence shown here is derived from an EMBL/GenBank/DDBJ whole genome shotgun (WGS) entry which is preliminary data.</text>
</comment>
<feature type="domain" description="HpcH/HpaI aldolase/citrate lyase" evidence="4">
    <location>
        <begin position="22"/>
        <end position="234"/>
    </location>
</feature>
<keyword evidence="3" id="KW-0456">Lyase</keyword>
<name>A0A3D3R2T6_9PLAN</name>
<comment type="similarity">
    <text evidence="1">Belongs to the HpcH/HpaI aldolase family.</text>
</comment>
<accession>A0A3D3R2T6</accession>
<dbReference type="GO" id="GO:0005737">
    <property type="term" value="C:cytoplasm"/>
    <property type="evidence" value="ECO:0007669"/>
    <property type="project" value="TreeGrafter"/>
</dbReference>
<dbReference type="InterPro" id="IPR050251">
    <property type="entry name" value="HpcH-HpaI_aldolase"/>
</dbReference>
<evidence type="ECO:0000259" key="4">
    <source>
        <dbReference type="Pfam" id="PF03328"/>
    </source>
</evidence>
<proteinExistence type="inferred from homology"/>
<reference evidence="5 6" key="1">
    <citation type="journal article" date="2018" name="Nat. Biotechnol.">
        <title>A standardized bacterial taxonomy based on genome phylogeny substantially revises the tree of life.</title>
        <authorList>
            <person name="Parks D.H."/>
            <person name="Chuvochina M."/>
            <person name="Waite D.W."/>
            <person name="Rinke C."/>
            <person name="Skarshewski A."/>
            <person name="Chaumeil P.A."/>
            <person name="Hugenholtz P."/>
        </authorList>
    </citation>
    <scope>NUCLEOTIDE SEQUENCE [LARGE SCALE GENOMIC DNA]</scope>
    <source>
        <strain evidence="5">UBA9375</strain>
    </source>
</reference>
<dbReference type="InterPro" id="IPR040442">
    <property type="entry name" value="Pyrv_kinase-like_dom_sf"/>
</dbReference>
<dbReference type="Proteomes" id="UP000263642">
    <property type="component" value="Unassembled WGS sequence"/>
</dbReference>
<dbReference type="GO" id="GO:0046872">
    <property type="term" value="F:metal ion binding"/>
    <property type="evidence" value="ECO:0007669"/>
    <property type="project" value="UniProtKB-KW"/>
</dbReference>
<evidence type="ECO:0000313" key="5">
    <source>
        <dbReference type="EMBL" id="HCO21910.1"/>
    </source>
</evidence>
<dbReference type="RefSeq" id="WP_154900768.1">
    <property type="nucleotide sequence ID" value="NZ_CAXBMG010000020.1"/>
</dbReference>
<dbReference type="GO" id="GO:0016832">
    <property type="term" value="F:aldehyde-lyase activity"/>
    <property type="evidence" value="ECO:0007669"/>
    <property type="project" value="TreeGrafter"/>
</dbReference>
<evidence type="ECO:0000256" key="3">
    <source>
        <dbReference type="ARBA" id="ARBA00023239"/>
    </source>
</evidence>
<keyword evidence="2" id="KW-0479">Metal-binding</keyword>
<dbReference type="EMBL" id="DQAY01000017">
    <property type="protein sequence ID" value="HCO21910.1"/>
    <property type="molecule type" value="Genomic_DNA"/>
</dbReference>